<protein>
    <submittedName>
        <fullName evidence="1">TonB-dependent receptor</fullName>
    </submittedName>
</protein>
<sequence>MSIVHDLGLGINQKALKINLDPKIYGTFAEIGAGQDVAAAFFKAGGASGTVAKSMSAYDMKFSDAIYGPVADGRYVCEERVVSMLDHEYNLLIERLDEQRGASTQFFSFANTVVTLNYHKTNQPHGWMGCRFQLTPNGEFHDVILHIRMLDNDTLMQQQALGVIGVNLIYGCFYYHQKPEILLESLRDNLAKDRIQIDAIKFEGPAFEKVDGRLMSLRLVKNGFCDLALFGPDGKILQPSDVLYKKHILVLRGRFRPVINVHLDMLENGVKQFVQEPDVDESKMIVVSELTLHALQEGLDDSIDEKDFLDRVDILCSLGQTVMITNYVEYYKLVAYLSKITKLKIGLIIGFPNLEYIFNEENYRDLPGEILESFATLFSRKLKLFVYPTLRNNIIMNCMKFNPPAHLNDLYRFLIANNKIEDIYHYNKSNLNIQTDNMLELIQRGEEGWEEHVPAEVVTFIKDRCLFGFPCVVIPKK</sequence>
<keyword evidence="1" id="KW-0675">Receptor</keyword>
<dbReference type="Proteomes" id="UP001204144">
    <property type="component" value="Unassembled WGS sequence"/>
</dbReference>
<dbReference type="RefSeq" id="WP_255038391.1">
    <property type="nucleotide sequence ID" value="NZ_RJUF01000175.1"/>
</dbReference>
<evidence type="ECO:0000313" key="2">
    <source>
        <dbReference type="Proteomes" id="UP001204144"/>
    </source>
</evidence>
<organism evidence="1 2">
    <name type="scientific">Lacihabitans soyangensis</name>
    <dbReference type="NCBI Taxonomy" id="869394"/>
    <lineage>
        <taxon>Bacteria</taxon>
        <taxon>Pseudomonadati</taxon>
        <taxon>Bacteroidota</taxon>
        <taxon>Cytophagia</taxon>
        <taxon>Cytophagales</taxon>
        <taxon>Leadbetterellaceae</taxon>
        <taxon>Lacihabitans</taxon>
    </lineage>
</organism>
<proteinExistence type="predicted"/>
<accession>A0AAE3H605</accession>
<evidence type="ECO:0000313" key="1">
    <source>
        <dbReference type="EMBL" id="MCP9764699.1"/>
    </source>
</evidence>
<gene>
    <name evidence="1" type="ORF">EGI31_17305</name>
</gene>
<keyword evidence="2" id="KW-1185">Reference proteome</keyword>
<dbReference type="AlphaFoldDB" id="A0AAE3H605"/>
<dbReference type="EMBL" id="RJUF01000175">
    <property type="protein sequence ID" value="MCP9764699.1"/>
    <property type="molecule type" value="Genomic_DNA"/>
</dbReference>
<reference evidence="1 2" key="1">
    <citation type="submission" date="2018-11" db="EMBL/GenBank/DDBJ databases">
        <title>Novel bacteria species description.</title>
        <authorList>
            <person name="Han J.-H."/>
        </authorList>
    </citation>
    <scope>NUCLEOTIDE SEQUENCE [LARGE SCALE GENOMIC DNA]</scope>
    <source>
        <strain evidence="1 2">KCTC23259</strain>
    </source>
</reference>
<comment type="caution">
    <text evidence="1">The sequence shown here is derived from an EMBL/GenBank/DDBJ whole genome shotgun (WGS) entry which is preliminary data.</text>
</comment>
<name>A0AAE3H605_9BACT</name>